<dbReference type="EMBL" id="JARGDH010000006">
    <property type="protein sequence ID" value="KAL0265681.1"/>
    <property type="molecule type" value="Genomic_DNA"/>
</dbReference>
<keyword evidence="1" id="KW-0812">Transmembrane</keyword>
<gene>
    <name evidence="2" type="ORF">PYX00_011395</name>
</gene>
<sequence>MKKDIKHFIDIFREKLDLVENSSDERAVEELLEECTCLSDIIEHIMREKKVHGADASAFSAQRRRLRHCQRSRKGKRAYSRLIETRPLLESAALLKGAGTRSGQALLEFHKKLALENIRSKGETVDNIAHKIKLDEELCKGTLVHLDSAFRHQRGRNRIYNVLLAGVFFLILMALTFRVITRV</sequence>
<protein>
    <submittedName>
        <fullName evidence="2">Uncharacterized protein</fullName>
    </submittedName>
</protein>
<keyword evidence="1" id="KW-1133">Transmembrane helix</keyword>
<accession>A0AAW2H7G0</accession>
<organism evidence="2">
    <name type="scientific">Menopon gallinae</name>
    <name type="common">poultry shaft louse</name>
    <dbReference type="NCBI Taxonomy" id="328185"/>
    <lineage>
        <taxon>Eukaryota</taxon>
        <taxon>Metazoa</taxon>
        <taxon>Ecdysozoa</taxon>
        <taxon>Arthropoda</taxon>
        <taxon>Hexapoda</taxon>
        <taxon>Insecta</taxon>
        <taxon>Pterygota</taxon>
        <taxon>Neoptera</taxon>
        <taxon>Paraneoptera</taxon>
        <taxon>Psocodea</taxon>
        <taxon>Troctomorpha</taxon>
        <taxon>Phthiraptera</taxon>
        <taxon>Amblycera</taxon>
        <taxon>Menoponidae</taxon>
        <taxon>Menopon</taxon>
    </lineage>
</organism>
<keyword evidence="1" id="KW-0472">Membrane</keyword>
<dbReference type="AlphaFoldDB" id="A0AAW2H7G0"/>
<comment type="caution">
    <text evidence="2">The sequence shown here is derived from an EMBL/GenBank/DDBJ whole genome shotgun (WGS) entry which is preliminary data.</text>
</comment>
<evidence type="ECO:0000256" key="1">
    <source>
        <dbReference type="SAM" id="Phobius"/>
    </source>
</evidence>
<proteinExistence type="predicted"/>
<evidence type="ECO:0000313" key="2">
    <source>
        <dbReference type="EMBL" id="KAL0265681.1"/>
    </source>
</evidence>
<feature type="transmembrane region" description="Helical" evidence="1">
    <location>
        <begin position="159"/>
        <end position="180"/>
    </location>
</feature>
<name>A0AAW2H7G0_9NEOP</name>
<reference evidence="2" key="1">
    <citation type="journal article" date="2024" name="Gigascience">
        <title>Chromosome-level genome of the poultry shaft louse Menopon gallinae provides insight into the host-switching and adaptive evolution of parasitic lice.</title>
        <authorList>
            <person name="Xu Y."/>
            <person name="Ma L."/>
            <person name="Liu S."/>
            <person name="Liang Y."/>
            <person name="Liu Q."/>
            <person name="He Z."/>
            <person name="Tian L."/>
            <person name="Duan Y."/>
            <person name="Cai W."/>
            <person name="Li H."/>
            <person name="Song F."/>
        </authorList>
    </citation>
    <scope>NUCLEOTIDE SEQUENCE</scope>
    <source>
        <strain evidence="2">Cailab_2023a</strain>
    </source>
</reference>